<dbReference type="GO" id="GO:0005783">
    <property type="term" value="C:endoplasmic reticulum"/>
    <property type="evidence" value="ECO:0007669"/>
    <property type="project" value="TreeGrafter"/>
</dbReference>
<dbReference type="GO" id="GO:0005794">
    <property type="term" value="C:Golgi apparatus"/>
    <property type="evidence" value="ECO:0007669"/>
    <property type="project" value="TreeGrafter"/>
</dbReference>
<dbReference type="InterPro" id="IPR039859">
    <property type="entry name" value="PFA4/ZDH16/20/ERF2-like"/>
</dbReference>
<evidence type="ECO:0000256" key="1">
    <source>
        <dbReference type="ARBA" id="ARBA00004141"/>
    </source>
</evidence>
<accession>A0AAV9H8K4</accession>
<evidence type="ECO:0000256" key="11">
    <source>
        <dbReference type="RuleBase" id="RU079119"/>
    </source>
</evidence>
<gene>
    <name evidence="14" type="ORF">QBC42DRAFT_280377</name>
</gene>
<keyword evidence="4 11" id="KW-1133">Transmembrane helix</keyword>
<feature type="compositionally biased region" description="Basic and acidic residues" evidence="12">
    <location>
        <begin position="391"/>
        <end position="404"/>
    </location>
</feature>
<dbReference type="EMBL" id="MU865156">
    <property type="protein sequence ID" value="KAK4456882.1"/>
    <property type="molecule type" value="Genomic_DNA"/>
</dbReference>
<dbReference type="Proteomes" id="UP001321749">
    <property type="component" value="Unassembled WGS sequence"/>
</dbReference>
<feature type="transmembrane region" description="Helical" evidence="11">
    <location>
        <begin position="12"/>
        <end position="32"/>
    </location>
</feature>
<keyword evidence="3 11" id="KW-0812">Transmembrane</keyword>
<keyword evidence="15" id="KW-1185">Reference proteome</keyword>
<feature type="region of interest" description="Disordered" evidence="12">
    <location>
        <begin position="383"/>
        <end position="410"/>
    </location>
</feature>
<evidence type="ECO:0000256" key="4">
    <source>
        <dbReference type="ARBA" id="ARBA00022989"/>
    </source>
</evidence>
<comment type="similarity">
    <text evidence="9">Belongs to the DHHC palmitoyltransferase family. PFA5 subfamily.</text>
</comment>
<dbReference type="AlphaFoldDB" id="A0AAV9H8K4"/>
<protein>
    <recommendedName>
        <fullName evidence="11">Palmitoyltransferase</fullName>
        <ecNumber evidence="11">2.3.1.225</ecNumber>
    </recommendedName>
</protein>
<feature type="transmembrane region" description="Helical" evidence="11">
    <location>
        <begin position="226"/>
        <end position="245"/>
    </location>
</feature>
<reference evidence="14" key="1">
    <citation type="journal article" date="2023" name="Mol. Phylogenet. Evol.">
        <title>Genome-scale phylogeny and comparative genomics of the fungal order Sordariales.</title>
        <authorList>
            <person name="Hensen N."/>
            <person name="Bonometti L."/>
            <person name="Westerberg I."/>
            <person name="Brannstrom I.O."/>
            <person name="Guillou S."/>
            <person name="Cros-Aarteil S."/>
            <person name="Calhoun S."/>
            <person name="Haridas S."/>
            <person name="Kuo A."/>
            <person name="Mondo S."/>
            <person name="Pangilinan J."/>
            <person name="Riley R."/>
            <person name="LaButti K."/>
            <person name="Andreopoulos B."/>
            <person name="Lipzen A."/>
            <person name="Chen C."/>
            <person name="Yan M."/>
            <person name="Daum C."/>
            <person name="Ng V."/>
            <person name="Clum A."/>
            <person name="Steindorff A."/>
            <person name="Ohm R.A."/>
            <person name="Martin F."/>
            <person name="Silar P."/>
            <person name="Natvig D.O."/>
            <person name="Lalanne C."/>
            <person name="Gautier V."/>
            <person name="Ament-Velasquez S.L."/>
            <person name="Kruys A."/>
            <person name="Hutchinson M.I."/>
            <person name="Powell A.J."/>
            <person name="Barry K."/>
            <person name="Miller A.N."/>
            <person name="Grigoriev I.V."/>
            <person name="Debuchy R."/>
            <person name="Gladieux P."/>
            <person name="Hiltunen Thoren M."/>
            <person name="Johannesson H."/>
        </authorList>
    </citation>
    <scope>NUCLEOTIDE SEQUENCE</scope>
    <source>
        <strain evidence="14">PSN324</strain>
    </source>
</reference>
<keyword evidence="5 11" id="KW-0472">Membrane</keyword>
<feature type="transmembrane region" description="Helical" evidence="11">
    <location>
        <begin position="194"/>
        <end position="214"/>
    </location>
</feature>
<reference evidence="14" key="2">
    <citation type="submission" date="2023-06" db="EMBL/GenBank/DDBJ databases">
        <authorList>
            <consortium name="Lawrence Berkeley National Laboratory"/>
            <person name="Mondo S.J."/>
            <person name="Hensen N."/>
            <person name="Bonometti L."/>
            <person name="Westerberg I."/>
            <person name="Brannstrom I.O."/>
            <person name="Guillou S."/>
            <person name="Cros-Aarteil S."/>
            <person name="Calhoun S."/>
            <person name="Haridas S."/>
            <person name="Kuo A."/>
            <person name="Pangilinan J."/>
            <person name="Riley R."/>
            <person name="Labutti K."/>
            <person name="Andreopoulos B."/>
            <person name="Lipzen A."/>
            <person name="Chen C."/>
            <person name="Yanf M."/>
            <person name="Daum C."/>
            <person name="Ng V."/>
            <person name="Clum A."/>
            <person name="Steindorff A."/>
            <person name="Ohm R."/>
            <person name="Martin F."/>
            <person name="Silar P."/>
            <person name="Natvig D."/>
            <person name="Lalanne C."/>
            <person name="Gautier V."/>
            <person name="Ament-Velasquez S.L."/>
            <person name="Kruys A."/>
            <person name="Hutchinson M.I."/>
            <person name="Powell A.J."/>
            <person name="Barry K."/>
            <person name="Miller A.N."/>
            <person name="Grigoriev I.V."/>
            <person name="Debuchy R."/>
            <person name="Gladieux P."/>
            <person name="Thoren M.H."/>
            <person name="Johannesson H."/>
        </authorList>
    </citation>
    <scope>NUCLEOTIDE SEQUENCE</scope>
    <source>
        <strain evidence="14">PSN324</strain>
    </source>
</reference>
<evidence type="ECO:0000256" key="9">
    <source>
        <dbReference type="ARBA" id="ARBA00038298"/>
    </source>
</evidence>
<comment type="subcellular location">
    <subcellularLocation>
        <location evidence="1">Membrane</location>
        <topology evidence="1">Multi-pass membrane protein</topology>
    </subcellularLocation>
</comment>
<dbReference type="Pfam" id="PF01529">
    <property type="entry name" value="DHHC"/>
    <property type="match status" value="1"/>
</dbReference>
<comment type="domain">
    <text evidence="11">The DHHC domain is required for palmitoyltransferase activity.</text>
</comment>
<keyword evidence="6" id="KW-0564">Palmitate</keyword>
<comment type="catalytic activity">
    <reaction evidence="10 11">
        <text>L-cysteinyl-[protein] + hexadecanoyl-CoA = S-hexadecanoyl-L-cysteinyl-[protein] + CoA</text>
        <dbReference type="Rhea" id="RHEA:36683"/>
        <dbReference type="Rhea" id="RHEA-COMP:10131"/>
        <dbReference type="Rhea" id="RHEA-COMP:11032"/>
        <dbReference type="ChEBI" id="CHEBI:29950"/>
        <dbReference type="ChEBI" id="CHEBI:57287"/>
        <dbReference type="ChEBI" id="CHEBI:57379"/>
        <dbReference type="ChEBI" id="CHEBI:74151"/>
        <dbReference type="EC" id="2.3.1.225"/>
    </reaction>
</comment>
<dbReference type="GO" id="GO:0016020">
    <property type="term" value="C:membrane"/>
    <property type="evidence" value="ECO:0007669"/>
    <property type="project" value="UniProtKB-SubCell"/>
</dbReference>
<evidence type="ECO:0000259" key="13">
    <source>
        <dbReference type="Pfam" id="PF01529"/>
    </source>
</evidence>
<dbReference type="EC" id="2.3.1.225" evidence="11"/>
<evidence type="ECO:0000256" key="5">
    <source>
        <dbReference type="ARBA" id="ARBA00023136"/>
    </source>
</evidence>
<organism evidence="14 15">
    <name type="scientific">Cladorrhinum samala</name>
    <dbReference type="NCBI Taxonomy" id="585594"/>
    <lineage>
        <taxon>Eukaryota</taxon>
        <taxon>Fungi</taxon>
        <taxon>Dikarya</taxon>
        <taxon>Ascomycota</taxon>
        <taxon>Pezizomycotina</taxon>
        <taxon>Sordariomycetes</taxon>
        <taxon>Sordariomycetidae</taxon>
        <taxon>Sordariales</taxon>
        <taxon>Podosporaceae</taxon>
        <taxon>Cladorrhinum</taxon>
    </lineage>
</organism>
<feature type="region of interest" description="Disordered" evidence="12">
    <location>
        <begin position="95"/>
        <end position="123"/>
    </location>
</feature>
<dbReference type="PROSITE" id="PS50216">
    <property type="entry name" value="DHHC"/>
    <property type="match status" value="1"/>
</dbReference>
<comment type="caution">
    <text evidence="14">The sequence shown here is derived from an EMBL/GenBank/DDBJ whole genome shotgun (WGS) entry which is preliminary data.</text>
</comment>
<feature type="transmembrane region" description="Helical" evidence="11">
    <location>
        <begin position="53"/>
        <end position="75"/>
    </location>
</feature>
<keyword evidence="8 11" id="KW-0012">Acyltransferase</keyword>
<dbReference type="GO" id="GO:0019706">
    <property type="term" value="F:protein-cysteine S-palmitoyltransferase activity"/>
    <property type="evidence" value="ECO:0007669"/>
    <property type="project" value="UniProtKB-EC"/>
</dbReference>
<evidence type="ECO:0000256" key="8">
    <source>
        <dbReference type="ARBA" id="ARBA00023315"/>
    </source>
</evidence>
<evidence type="ECO:0000256" key="6">
    <source>
        <dbReference type="ARBA" id="ARBA00023139"/>
    </source>
</evidence>
<dbReference type="GO" id="GO:0006612">
    <property type="term" value="P:protein targeting to membrane"/>
    <property type="evidence" value="ECO:0007669"/>
    <property type="project" value="TreeGrafter"/>
</dbReference>
<evidence type="ECO:0000256" key="12">
    <source>
        <dbReference type="SAM" id="MobiDB-lite"/>
    </source>
</evidence>
<proteinExistence type="inferred from homology"/>
<keyword evidence="7" id="KW-0449">Lipoprotein</keyword>
<evidence type="ECO:0000256" key="2">
    <source>
        <dbReference type="ARBA" id="ARBA00022679"/>
    </source>
</evidence>
<evidence type="ECO:0000313" key="14">
    <source>
        <dbReference type="EMBL" id="KAK4456882.1"/>
    </source>
</evidence>
<evidence type="ECO:0000256" key="10">
    <source>
        <dbReference type="ARBA" id="ARBA00048048"/>
    </source>
</evidence>
<dbReference type="InterPro" id="IPR001594">
    <property type="entry name" value="Palmitoyltrfase_DHHC"/>
</dbReference>
<dbReference type="PANTHER" id="PTHR22883:SF23">
    <property type="entry name" value="PALMITOYLTRANSFERASE ZDHHC6"/>
    <property type="match status" value="1"/>
</dbReference>
<name>A0AAV9H8K4_9PEZI</name>
<evidence type="ECO:0000256" key="3">
    <source>
        <dbReference type="ARBA" id="ARBA00022692"/>
    </source>
</evidence>
<keyword evidence="2 11" id="KW-0808">Transferase</keyword>
<sequence length="410" mass="46250">MVSAQTASTRWLVRIIPLILGGCAGFATYVLVKRICIDFFLHTRHQSGAATAILVLYFLFLLLMLVTYFRVLVVIQHNPGVTPLGQKAIQLREADKKRKRRSQGTETDLEAGERYESCPDSNPDSPGLERFYSKDVFMCNTDGRPFWCSSCCNWKVDRAHHCSELERCVKKMDHFCPWVGGVIGETSFKFFIQFTFYTAVYCLIVIIAAAICLAQRIQSGAGTDGVVIAIIALSAFFGLFTFTMACTSMRYACMNLTNVDYVKSKRVVHQLAIRVPRGTTKGPNYGVITYPLPKPGNGPGVHAPEESARDQLATRTFAIIKTEMGENPWDLGPYRNWKSIMGDSWIDWFLPFKHSPCASFENNESFYEMGPLYQQLRERFSLPSLSSEEEKETRELKKQLHSDGTDSTPS</sequence>
<evidence type="ECO:0000256" key="7">
    <source>
        <dbReference type="ARBA" id="ARBA00023288"/>
    </source>
</evidence>
<evidence type="ECO:0000313" key="15">
    <source>
        <dbReference type="Proteomes" id="UP001321749"/>
    </source>
</evidence>
<feature type="domain" description="Palmitoyltransferase DHHC" evidence="13">
    <location>
        <begin position="147"/>
        <end position="264"/>
    </location>
</feature>
<dbReference type="PANTHER" id="PTHR22883">
    <property type="entry name" value="ZINC FINGER DHHC DOMAIN CONTAINING PROTEIN"/>
    <property type="match status" value="1"/>
</dbReference>